<dbReference type="GO" id="GO:0016757">
    <property type="term" value="F:glycosyltransferase activity"/>
    <property type="evidence" value="ECO:0007669"/>
    <property type="project" value="UniProtKB-KW"/>
</dbReference>
<keyword evidence="4" id="KW-0946">Virion</keyword>
<dbReference type="AlphaFoldDB" id="A0A3S5EMC7"/>
<evidence type="ECO:0000256" key="2">
    <source>
        <dbReference type="ARBA" id="ARBA00022679"/>
    </source>
</evidence>
<dbReference type="RefSeq" id="WP_026427990.1">
    <property type="nucleotide sequence ID" value="NZ_CBCRWE010000064.1"/>
</dbReference>
<dbReference type="Pfam" id="PF00534">
    <property type="entry name" value="Glycos_transf_1"/>
    <property type="match status" value="1"/>
</dbReference>
<name>A0A3S5EMC7_9ACTO</name>
<dbReference type="PANTHER" id="PTHR12526:SF629">
    <property type="entry name" value="TEICHURONIC ACID BIOSYNTHESIS GLYCOSYLTRANSFERASE TUAH-RELATED"/>
    <property type="match status" value="1"/>
</dbReference>
<dbReference type="PANTHER" id="PTHR12526">
    <property type="entry name" value="GLYCOSYLTRANSFERASE"/>
    <property type="match status" value="1"/>
</dbReference>
<keyword evidence="2 4" id="KW-0808">Transferase</keyword>
<dbReference type="KEGG" id="asla:NCTC11923_02381"/>
<feature type="domain" description="Glycosyl transferase family 1" evidence="3">
    <location>
        <begin position="235"/>
        <end position="389"/>
    </location>
</feature>
<gene>
    <name evidence="4" type="primary">cotSA</name>
    <name evidence="4" type="ORF">NCTC11923_02381</name>
</gene>
<evidence type="ECO:0000313" key="5">
    <source>
        <dbReference type="Proteomes" id="UP000276899"/>
    </source>
</evidence>
<dbReference type="Proteomes" id="UP000276899">
    <property type="component" value="Chromosome"/>
</dbReference>
<proteinExistence type="predicted"/>
<dbReference type="Gene3D" id="3.40.50.2000">
    <property type="entry name" value="Glycogen Phosphorylase B"/>
    <property type="match status" value="2"/>
</dbReference>
<dbReference type="InterPro" id="IPR001296">
    <property type="entry name" value="Glyco_trans_1"/>
</dbReference>
<keyword evidence="1 4" id="KW-0328">Glycosyltransferase</keyword>
<sequence length="418" mass="47293">MRRLVLLANAFPYGTWETFLETELTYFDQVDRVDVMSLSVRQEQRRTRRDLPLETMLAHPIAFRSRLFYLLGSLRALGDANLYRELRSLVHRGRLSPSRLVTLFVFLSRTHHEAAQCRRILADQGASPRDSIVFYSYRFNYQPYLAWLLRRHYPNSVSIARAHRADLYEELAPTGYLPLREHTIEHLDRIYCIADHGRDYLTERFAAARDKTVVSRLGTTDHGVAQRWPERRPLRLVSCSTITPVKRLSLLLSALAKAQRPIEWEHFGEGVLREQLEEQAAALGRGPVRLTLRGFVSNTDLVKDYASSARHVLVNVSSSEGVPVSIMEAMSTGIPVIATDVGGTKEIVSTGVNGILLPPDPSPDQVLAAVESVASMDEDDYAALRRGARRTWEERCDAQRLYTGFAAEVTSLFPTTTP</sequence>
<protein>
    <submittedName>
        <fullName evidence="4">Spore coat protein SA</fullName>
        <ecNumber evidence="4">2.4.-.-</ecNumber>
    </submittedName>
</protein>
<accession>A0A3S5EMC7</accession>
<dbReference type="EMBL" id="LR134363">
    <property type="protein sequence ID" value="VEG75706.1"/>
    <property type="molecule type" value="Genomic_DNA"/>
</dbReference>
<dbReference type="EC" id="2.4.-.-" evidence="4"/>
<dbReference type="STRING" id="1278298.GCA_000428685_01371"/>
<reference evidence="4 5" key="1">
    <citation type="submission" date="2018-12" db="EMBL/GenBank/DDBJ databases">
        <authorList>
            <consortium name="Pathogen Informatics"/>
        </authorList>
    </citation>
    <scope>NUCLEOTIDE SEQUENCE [LARGE SCALE GENOMIC DNA]</scope>
    <source>
        <strain evidence="4 5">NCTC11923</strain>
    </source>
</reference>
<evidence type="ECO:0000256" key="1">
    <source>
        <dbReference type="ARBA" id="ARBA00022676"/>
    </source>
</evidence>
<evidence type="ECO:0000259" key="3">
    <source>
        <dbReference type="Pfam" id="PF00534"/>
    </source>
</evidence>
<keyword evidence="4" id="KW-0167">Capsid protein</keyword>
<keyword evidence="5" id="KW-1185">Reference proteome</keyword>
<evidence type="ECO:0000313" key="4">
    <source>
        <dbReference type="EMBL" id="VEG75706.1"/>
    </source>
</evidence>
<organism evidence="4 5">
    <name type="scientific">Actinomyces slackii</name>
    <dbReference type="NCBI Taxonomy" id="52774"/>
    <lineage>
        <taxon>Bacteria</taxon>
        <taxon>Bacillati</taxon>
        <taxon>Actinomycetota</taxon>
        <taxon>Actinomycetes</taxon>
        <taxon>Actinomycetales</taxon>
        <taxon>Actinomycetaceae</taxon>
        <taxon>Actinomyces</taxon>
    </lineage>
</organism>
<dbReference type="SUPFAM" id="SSF53756">
    <property type="entry name" value="UDP-Glycosyltransferase/glycogen phosphorylase"/>
    <property type="match status" value="1"/>
</dbReference>